<comment type="function">
    <text evidence="1 12">Required for the export of heme to the periplasm for the biogenesis of c-type cytochromes.</text>
</comment>
<dbReference type="Pfam" id="PF04995">
    <property type="entry name" value="CcmD"/>
    <property type="match status" value="1"/>
</dbReference>
<evidence type="ECO:0000256" key="5">
    <source>
        <dbReference type="ARBA" id="ARBA00022448"/>
    </source>
</evidence>
<dbReference type="InterPro" id="IPR052075">
    <property type="entry name" value="Heme_exporter_D"/>
</dbReference>
<keyword evidence="11 12" id="KW-0472">Membrane</keyword>
<keyword evidence="8 12" id="KW-0812">Transmembrane</keyword>
<evidence type="ECO:0000256" key="10">
    <source>
        <dbReference type="ARBA" id="ARBA00022989"/>
    </source>
</evidence>
<dbReference type="PANTHER" id="PTHR37531">
    <property type="entry name" value="HEME EXPORTER PROTEIN D"/>
    <property type="match status" value="1"/>
</dbReference>
<evidence type="ECO:0000256" key="1">
    <source>
        <dbReference type="ARBA" id="ARBA00002442"/>
    </source>
</evidence>
<evidence type="ECO:0000256" key="9">
    <source>
        <dbReference type="ARBA" id="ARBA00022748"/>
    </source>
</evidence>
<protein>
    <recommendedName>
        <fullName evidence="4 12">Heme exporter protein D</fullName>
    </recommendedName>
</protein>
<dbReference type="GO" id="GO:0015886">
    <property type="term" value="P:heme transport"/>
    <property type="evidence" value="ECO:0007669"/>
    <property type="project" value="InterPro"/>
</dbReference>
<dbReference type="GO" id="GO:0005886">
    <property type="term" value="C:plasma membrane"/>
    <property type="evidence" value="ECO:0007669"/>
    <property type="project" value="UniProtKB-SubCell"/>
</dbReference>
<keyword evidence="6 12" id="KW-1003">Cell membrane</keyword>
<dbReference type="KEGG" id="apel:CA267_013680"/>
<organism evidence="13 14">
    <name type="scientific">Alteromonas pelagimontana</name>
    <dbReference type="NCBI Taxonomy" id="1858656"/>
    <lineage>
        <taxon>Bacteria</taxon>
        <taxon>Pseudomonadati</taxon>
        <taxon>Pseudomonadota</taxon>
        <taxon>Gammaproteobacteria</taxon>
        <taxon>Alteromonadales</taxon>
        <taxon>Alteromonadaceae</taxon>
        <taxon>Alteromonas/Salinimonas group</taxon>
        <taxon>Alteromonas</taxon>
    </lineage>
</organism>
<dbReference type="NCBIfam" id="TIGR03141">
    <property type="entry name" value="cytochro_ccmD"/>
    <property type="match status" value="1"/>
</dbReference>
<evidence type="ECO:0000256" key="4">
    <source>
        <dbReference type="ARBA" id="ARBA00016461"/>
    </source>
</evidence>
<evidence type="ECO:0000256" key="8">
    <source>
        <dbReference type="ARBA" id="ARBA00022692"/>
    </source>
</evidence>
<dbReference type="RefSeq" id="WP_075610696.1">
    <property type="nucleotide sequence ID" value="NZ_CP052766.1"/>
</dbReference>
<evidence type="ECO:0000256" key="6">
    <source>
        <dbReference type="ARBA" id="ARBA00022475"/>
    </source>
</evidence>
<comment type="subcellular location">
    <subcellularLocation>
        <location evidence="2 12">Cell inner membrane</location>
        <topology evidence="2 12">Single-pass membrane protein</topology>
    </subcellularLocation>
</comment>
<dbReference type="GO" id="GO:1903607">
    <property type="term" value="P:cytochrome c biosynthetic process"/>
    <property type="evidence" value="ECO:0007669"/>
    <property type="project" value="TreeGrafter"/>
</dbReference>
<keyword evidence="10 12" id="KW-1133">Transmembrane helix</keyword>
<proteinExistence type="inferred from homology"/>
<dbReference type="EMBL" id="CP052766">
    <property type="protein sequence ID" value="QJR81736.1"/>
    <property type="molecule type" value="Genomic_DNA"/>
</dbReference>
<dbReference type="PANTHER" id="PTHR37531:SF1">
    <property type="entry name" value="HEME EXPORTER PROTEIN D"/>
    <property type="match status" value="1"/>
</dbReference>
<evidence type="ECO:0000256" key="11">
    <source>
        <dbReference type="ARBA" id="ARBA00023136"/>
    </source>
</evidence>
<reference evidence="14" key="1">
    <citation type="submission" date="2014-12" db="EMBL/GenBank/DDBJ databases">
        <title>Complete genome sequence of a multi-drug resistant Klebsiella pneumoniae.</title>
        <authorList>
            <person name="Hua X."/>
            <person name="Chen Q."/>
            <person name="Li X."/>
            <person name="Feng Y."/>
            <person name="Ruan Z."/>
            <person name="Yu Y."/>
        </authorList>
    </citation>
    <scope>NUCLEOTIDE SEQUENCE [LARGE SCALE GENOMIC DNA]</scope>
    <source>
        <strain evidence="14">5.12</strain>
    </source>
</reference>
<keyword evidence="14" id="KW-1185">Reference proteome</keyword>
<keyword evidence="9 12" id="KW-0201">Cytochrome c-type biogenesis</keyword>
<comment type="similarity">
    <text evidence="3 12">Belongs to the CcmD/CycX/HelD family.</text>
</comment>
<dbReference type="OrthoDB" id="9815607at2"/>
<dbReference type="Proteomes" id="UP000219285">
    <property type="component" value="Chromosome"/>
</dbReference>
<reference evidence="13 14" key="2">
    <citation type="submission" date="2020-04" db="EMBL/GenBank/DDBJ databases">
        <title>Complete genome sequence of Alteromonas pelagimontana 5.12T.</title>
        <authorList>
            <person name="Sinha R.K."/>
            <person name="Krishnan K.P."/>
            <person name="Kurian J.P."/>
        </authorList>
    </citation>
    <scope>NUCLEOTIDE SEQUENCE [LARGE SCALE GENOMIC DNA]</scope>
    <source>
        <strain evidence="13 14">5.12</strain>
    </source>
</reference>
<dbReference type="InterPro" id="IPR007078">
    <property type="entry name" value="Haem_export_protD_CcmD"/>
</dbReference>
<evidence type="ECO:0000256" key="7">
    <source>
        <dbReference type="ARBA" id="ARBA00022519"/>
    </source>
</evidence>
<gene>
    <name evidence="13" type="primary">ccmD</name>
    <name evidence="13" type="ORF">CA267_013680</name>
</gene>
<dbReference type="GO" id="GO:0017004">
    <property type="term" value="P:cytochrome complex assembly"/>
    <property type="evidence" value="ECO:0007669"/>
    <property type="project" value="UniProtKB-KW"/>
</dbReference>
<accession>A0A6M4MHV1</accession>
<evidence type="ECO:0000256" key="12">
    <source>
        <dbReference type="RuleBase" id="RU363101"/>
    </source>
</evidence>
<evidence type="ECO:0000313" key="14">
    <source>
        <dbReference type="Proteomes" id="UP000219285"/>
    </source>
</evidence>
<keyword evidence="5 12" id="KW-0813">Transport</keyword>
<sequence length="77" mass="9072">MHFDSWQAFWQMGGYALYVWLSFGVTIIVMASITIASAREHRQLLHKVLKEQARRARIRKAREITHSSPPSEKRQFD</sequence>
<feature type="transmembrane region" description="Helical" evidence="12">
    <location>
        <begin position="15"/>
        <end position="38"/>
    </location>
</feature>
<evidence type="ECO:0000256" key="2">
    <source>
        <dbReference type="ARBA" id="ARBA00004377"/>
    </source>
</evidence>
<evidence type="ECO:0000313" key="13">
    <source>
        <dbReference type="EMBL" id="QJR81736.1"/>
    </source>
</evidence>
<keyword evidence="7 12" id="KW-0997">Cell inner membrane</keyword>
<dbReference type="AlphaFoldDB" id="A0A6M4MHV1"/>
<name>A0A6M4MHV1_9ALTE</name>
<evidence type="ECO:0000256" key="3">
    <source>
        <dbReference type="ARBA" id="ARBA00008741"/>
    </source>
</evidence>